<evidence type="ECO:0000313" key="1">
    <source>
        <dbReference type="EMBL" id="AQU66111.1"/>
    </source>
</evidence>
<keyword evidence="2" id="KW-1185">Reference proteome</keyword>
<dbReference type="InterPro" id="IPR027417">
    <property type="entry name" value="P-loop_NTPase"/>
</dbReference>
<dbReference type="AlphaFoldDB" id="A0A1U9QQN5"/>
<dbReference type="Proteomes" id="UP000189677">
    <property type="component" value="Chromosome"/>
</dbReference>
<sequence length="559" mass="57874">MSTVKWGRPAAGREPAGAALLAWLADPSAPGLCVITGGAGCGKSTLLAWLVGHGTDAGTERERAVHAFVPLAGQSVRGAVWTLADQLGLMARGPEEFLARLAADRRPATVVLPDLHAAADPGVLTELVLALGAHEHVRLVVETRSGTAVHHQLAGSAAAVMDLDEPQWTDEARRSAWHAEHTESIAPPAPERHQAVAVVDLNDPAALCAADPWLVTAAFDADQEEHGGLRAAWLRAGQSLCRDQESAERALVLLTALGDGADPRLRPELDRLAATADWRLDWSRVRGDVAPPWSGPVFAMTTAGLPTDQALLADHQGVLRTVDVANGSAIGRIPQPPSPPASICLLIDGTVLVLDGQGRLHRQTLPGAPRATGIAALLDDGPSPGRQLTETVTAHLARSPGTALCSTPGVMAVGGADGTVHAFTPGEPDEHPRGAGLHTGPVTALAAVDLPVGDGQGAVPLLYSGGADGRVRAWSPAADPQRTPVAEHSSPVAALAAGHTPRGPVLAVAWADGLVELRLLDEGKTRHLWPGTAVNALALTADGSLLIGTDDRLFCLHPR</sequence>
<dbReference type="Gene3D" id="2.130.10.10">
    <property type="entry name" value="YVTN repeat-like/Quinoprotein amine dehydrogenase"/>
    <property type="match status" value="1"/>
</dbReference>
<protein>
    <submittedName>
        <fullName evidence="1">Uncharacterized protein</fullName>
    </submittedName>
</protein>
<accession>A0A1U9QQN5</accession>
<dbReference type="SUPFAM" id="SSF50998">
    <property type="entry name" value="Quinoprotein alcohol dehydrogenase-like"/>
    <property type="match status" value="1"/>
</dbReference>
<dbReference type="EMBL" id="CP018047">
    <property type="protein sequence ID" value="AQU66111.1"/>
    <property type="molecule type" value="Genomic_DNA"/>
</dbReference>
<organism evidence="1 2">
    <name type="scientific">Streptomyces niveus</name>
    <name type="common">Streptomyces spheroides</name>
    <dbReference type="NCBI Taxonomy" id="193462"/>
    <lineage>
        <taxon>Bacteria</taxon>
        <taxon>Bacillati</taxon>
        <taxon>Actinomycetota</taxon>
        <taxon>Actinomycetes</taxon>
        <taxon>Kitasatosporales</taxon>
        <taxon>Streptomycetaceae</taxon>
        <taxon>Streptomyces</taxon>
    </lineage>
</organism>
<dbReference type="KEGG" id="snw:BBN63_07460"/>
<dbReference type="InterPro" id="IPR011047">
    <property type="entry name" value="Quinoprotein_ADH-like_sf"/>
</dbReference>
<gene>
    <name evidence="1" type="ORF">BBN63_07460</name>
</gene>
<proteinExistence type="predicted"/>
<reference evidence="1 2" key="1">
    <citation type="submission" date="2016-11" db="EMBL/GenBank/DDBJ databases">
        <title>Complete genome sequence of Streptomyces niveus SCSIO 3406.</title>
        <authorList>
            <person name="Zhu Q."/>
            <person name="Cheng W."/>
            <person name="Song Y."/>
            <person name="Li Q."/>
            <person name="Ju J."/>
        </authorList>
    </citation>
    <scope>NUCLEOTIDE SEQUENCE [LARGE SCALE GENOMIC DNA]</scope>
    <source>
        <strain evidence="1 2">SCSIO 3406</strain>
    </source>
</reference>
<dbReference type="InterPro" id="IPR015943">
    <property type="entry name" value="WD40/YVTN_repeat-like_dom_sf"/>
</dbReference>
<evidence type="ECO:0000313" key="2">
    <source>
        <dbReference type="Proteomes" id="UP000189677"/>
    </source>
</evidence>
<dbReference type="SUPFAM" id="SSF52540">
    <property type="entry name" value="P-loop containing nucleoside triphosphate hydrolases"/>
    <property type="match status" value="1"/>
</dbReference>
<dbReference type="OrthoDB" id="3443514at2"/>
<name>A0A1U9QQN5_STRNV</name>